<evidence type="ECO:0000259" key="1">
    <source>
        <dbReference type="PROSITE" id="PS50043"/>
    </source>
</evidence>
<dbReference type="Pfam" id="PF00196">
    <property type="entry name" value="GerE"/>
    <property type="match status" value="1"/>
</dbReference>
<organism evidence="2 3">
    <name type="scientific">Tropicimonas isoalkanivorans</name>
    <dbReference type="NCBI Taxonomy" id="441112"/>
    <lineage>
        <taxon>Bacteria</taxon>
        <taxon>Pseudomonadati</taxon>
        <taxon>Pseudomonadota</taxon>
        <taxon>Alphaproteobacteria</taxon>
        <taxon>Rhodobacterales</taxon>
        <taxon>Roseobacteraceae</taxon>
        <taxon>Tropicimonas</taxon>
    </lineage>
</organism>
<evidence type="ECO:0000313" key="3">
    <source>
        <dbReference type="Proteomes" id="UP000198728"/>
    </source>
</evidence>
<dbReference type="PRINTS" id="PR00038">
    <property type="entry name" value="HTHLUXR"/>
</dbReference>
<name>A0A1I1G7Z6_9RHOB</name>
<gene>
    <name evidence="2" type="ORF">SAMN04488094_102455</name>
</gene>
<proteinExistence type="predicted"/>
<protein>
    <submittedName>
        <fullName evidence="2">DNA-binding transcriptional regulator, CsgD family</fullName>
    </submittedName>
</protein>
<keyword evidence="2" id="KW-0238">DNA-binding</keyword>
<accession>A0A1I1G7Z6</accession>
<dbReference type="STRING" id="441112.SAMN04488094_102455"/>
<dbReference type="SUPFAM" id="SSF46894">
    <property type="entry name" value="C-terminal effector domain of the bipartite response regulators"/>
    <property type="match status" value="1"/>
</dbReference>
<reference evidence="2 3" key="1">
    <citation type="submission" date="2016-10" db="EMBL/GenBank/DDBJ databases">
        <authorList>
            <person name="de Groot N.N."/>
        </authorList>
    </citation>
    <scope>NUCLEOTIDE SEQUENCE [LARGE SCALE GENOMIC DNA]</scope>
    <source>
        <strain evidence="2 3">DSM 19548</strain>
    </source>
</reference>
<dbReference type="SMART" id="SM00421">
    <property type="entry name" value="HTH_LUXR"/>
    <property type="match status" value="1"/>
</dbReference>
<dbReference type="InterPro" id="IPR016032">
    <property type="entry name" value="Sig_transdc_resp-reg_C-effctor"/>
</dbReference>
<dbReference type="Gene3D" id="1.10.10.10">
    <property type="entry name" value="Winged helix-like DNA-binding domain superfamily/Winged helix DNA-binding domain"/>
    <property type="match status" value="1"/>
</dbReference>
<dbReference type="AlphaFoldDB" id="A0A1I1G7Z6"/>
<dbReference type="InterPro" id="IPR036388">
    <property type="entry name" value="WH-like_DNA-bd_sf"/>
</dbReference>
<dbReference type="GO" id="GO:0006355">
    <property type="term" value="P:regulation of DNA-templated transcription"/>
    <property type="evidence" value="ECO:0007669"/>
    <property type="project" value="InterPro"/>
</dbReference>
<dbReference type="RefSeq" id="WP_093359800.1">
    <property type="nucleotide sequence ID" value="NZ_FOLG01000002.1"/>
</dbReference>
<feature type="domain" description="HTH luxR-type" evidence="1">
    <location>
        <begin position="201"/>
        <end position="266"/>
    </location>
</feature>
<dbReference type="PROSITE" id="PS50043">
    <property type="entry name" value="HTH_LUXR_2"/>
    <property type="match status" value="1"/>
</dbReference>
<evidence type="ECO:0000313" key="2">
    <source>
        <dbReference type="EMBL" id="SFC07665.1"/>
    </source>
</evidence>
<keyword evidence="3" id="KW-1185">Reference proteome</keyword>
<dbReference type="OrthoDB" id="5497412at2"/>
<sequence length="278" mass="30496">MSFFEGTGQSAGIGNAISLIDAVYRWCECVKGQQVVDRALKAIGDSLGSEALAISRVRIGAGATTRILAYDAMPANAPMPRLQRSFAVSILSDFLASARPGTVWLRSAVEVEADPALDLFHSRRNMRELAIVPLATEQSHSDFLEIHFANPLTPGQHAVLNSLAMTLSEAWRKRSEGIFVSSVLSKEDKDDKPIYGTDLLGHRNPARLSRAEFRICLLLTRGVTLSSICDELSIARSTLRTHLRNIYAKTATENLPDLLYLLLRKPAESLVAPKRKIA</sequence>
<dbReference type="GO" id="GO:0003677">
    <property type="term" value="F:DNA binding"/>
    <property type="evidence" value="ECO:0007669"/>
    <property type="project" value="UniProtKB-KW"/>
</dbReference>
<dbReference type="EMBL" id="FOLG01000002">
    <property type="protein sequence ID" value="SFC07665.1"/>
    <property type="molecule type" value="Genomic_DNA"/>
</dbReference>
<dbReference type="InterPro" id="IPR000792">
    <property type="entry name" value="Tscrpt_reg_LuxR_C"/>
</dbReference>
<dbReference type="Proteomes" id="UP000198728">
    <property type="component" value="Unassembled WGS sequence"/>
</dbReference>